<gene>
    <name evidence="2" type="ORF">U0035_02615</name>
</gene>
<feature type="signal peptide" evidence="1">
    <location>
        <begin position="1"/>
        <end position="28"/>
    </location>
</feature>
<dbReference type="PROSITE" id="PS51257">
    <property type="entry name" value="PROKAR_LIPOPROTEIN"/>
    <property type="match status" value="1"/>
</dbReference>
<evidence type="ECO:0000313" key="3">
    <source>
        <dbReference type="Proteomes" id="UP001325680"/>
    </source>
</evidence>
<organism evidence="2 3">
    <name type="scientific">Niabella yanshanensis</name>
    <dbReference type="NCBI Taxonomy" id="577386"/>
    <lineage>
        <taxon>Bacteria</taxon>
        <taxon>Pseudomonadati</taxon>
        <taxon>Bacteroidota</taxon>
        <taxon>Chitinophagia</taxon>
        <taxon>Chitinophagales</taxon>
        <taxon>Chitinophagaceae</taxon>
        <taxon>Niabella</taxon>
    </lineage>
</organism>
<evidence type="ECO:0000256" key="1">
    <source>
        <dbReference type="SAM" id="SignalP"/>
    </source>
</evidence>
<dbReference type="InterPro" id="IPR025366">
    <property type="entry name" value="DUF4270"/>
</dbReference>
<accession>A0ABZ0W7V6</accession>
<feature type="chain" id="PRO_5045388092" evidence="1">
    <location>
        <begin position="29"/>
        <end position="503"/>
    </location>
</feature>
<sequence length="503" mass="54912">MNKYIASALGICTLAIVLLVSCNKINQATDMGQDLIPPVDNIHTFDTTLEVETYNMLSAFADDSARSIASDDQYLGLMTDPIFGKTDARMFFQLVPTSGKTNLINVPGKRYIDSVVLQVAYLGTYGDTTTPQTITVSELSTANNFKASGSNRDSAYSIRDNNFITTDILGSRQIIPRSLKDSSIDIRAKDTVPIGNTLRIKLNNSFGQRLLDYDTTGVNDAYSTDSIFLTKVGGLALTSTGGGNAIMGFDIIDNSKTRLIVYYRHDNTTTAGDIDTAVASYTFEGKVASANYIGRDHNGTQLQATSGDNVPDAFAYIQNSPGAYTKVKIPGLAGMTNCVIHLAQLQMEQVYDPMDTLFNAPRLMFLDMLDATSNKYKTIPYAIDNSSFQAANDLATVLSITPAGYISFGSWYTFKKDLSSNTIKEWKFNLTRYAQYVVKGMTPVSDLRLHANYYTVINNGNVNSNGTRVIVQIASGPAAGRVRLGGGNHPTQKMKLRIVYSKI</sequence>
<dbReference type="EMBL" id="CP139960">
    <property type="protein sequence ID" value="WQD39039.1"/>
    <property type="molecule type" value="Genomic_DNA"/>
</dbReference>
<dbReference type="RefSeq" id="WP_114792621.1">
    <property type="nucleotide sequence ID" value="NZ_CP139960.1"/>
</dbReference>
<dbReference type="Proteomes" id="UP001325680">
    <property type="component" value="Chromosome"/>
</dbReference>
<keyword evidence="1" id="KW-0732">Signal</keyword>
<proteinExistence type="predicted"/>
<name>A0ABZ0W7V6_9BACT</name>
<dbReference type="Pfam" id="PF14092">
    <property type="entry name" value="DUF4270"/>
    <property type="match status" value="1"/>
</dbReference>
<keyword evidence="3" id="KW-1185">Reference proteome</keyword>
<reference evidence="2 3" key="1">
    <citation type="submission" date="2023-12" db="EMBL/GenBank/DDBJ databases">
        <title>Genome sequencing and assembly of bacterial species from a model synthetic community.</title>
        <authorList>
            <person name="Hogle S.L."/>
        </authorList>
    </citation>
    <scope>NUCLEOTIDE SEQUENCE [LARGE SCALE GENOMIC DNA]</scope>
    <source>
        <strain evidence="2 3">HAMBI_3031</strain>
    </source>
</reference>
<protein>
    <submittedName>
        <fullName evidence="2">DUF4270 family protein</fullName>
    </submittedName>
</protein>
<evidence type="ECO:0000313" key="2">
    <source>
        <dbReference type="EMBL" id="WQD39039.1"/>
    </source>
</evidence>